<evidence type="ECO:0000313" key="3">
    <source>
        <dbReference type="EMBL" id="ABO51591.1"/>
    </source>
</evidence>
<evidence type="ECO:0000313" key="4">
    <source>
        <dbReference type="Proteomes" id="UP000001556"/>
    </source>
</evidence>
<keyword evidence="3" id="KW-0378">Hydrolase</keyword>
<feature type="domain" description="HD-GYP" evidence="2">
    <location>
        <begin position="177"/>
        <end position="366"/>
    </location>
</feature>
<accession>A4J938</accession>
<dbReference type="OrthoDB" id="9798833at2"/>
<dbReference type="SMART" id="SM00065">
    <property type="entry name" value="GAF"/>
    <property type="match status" value="1"/>
</dbReference>
<dbReference type="InterPro" id="IPR003018">
    <property type="entry name" value="GAF"/>
</dbReference>
<reference evidence="3 4" key="1">
    <citation type="submission" date="2007-03" db="EMBL/GenBank/DDBJ databases">
        <title>Complete sequence of Desulfotomaculum reducens MI-1.</title>
        <authorList>
            <consortium name="US DOE Joint Genome Institute"/>
            <person name="Copeland A."/>
            <person name="Lucas S."/>
            <person name="Lapidus A."/>
            <person name="Barry K."/>
            <person name="Detter J.C."/>
            <person name="Glavina del Rio T."/>
            <person name="Hammon N."/>
            <person name="Israni S."/>
            <person name="Dalin E."/>
            <person name="Tice H."/>
            <person name="Pitluck S."/>
            <person name="Sims D."/>
            <person name="Brettin T."/>
            <person name="Bruce D."/>
            <person name="Han C."/>
            <person name="Tapia R."/>
            <person name="Schmutz J."/>
            <person name="Larimer F."/>
            <person name="Land M."/>
            <person name="Hauser L."/>
            <person name="Kyrpides N."/>
            <person name="Kim E."/>
            <person name="Tebo B.M."/>
            <person name="Richardson P."/>
        </authorList>
    </citation>
    <scope>NUCLEOTIDE SEQUENCE [LARGE SCALE GENOMIC DNA]</scope>
    <source>
        <strain evidence="3 4">MI-1</strain>
    </source>
</reference>
<dbReference type="PROSITE" id="PS51832">
    <property type="entry name" value="HD_GYP"/>
    <property type="match status" value="1"/>
</dbReference>
<dbReference type="KEGG" id="drm:Dred_3089"/>
<dbReference type="eggNOG" id="COG2203">
    <property type="taxonomic scope" value="Bacteria"/>
</dbReference>
<dbReference type="InterPro" id="IPR006674">
    <property type="entry name" value="HD_domain"/>
</dbReference>
<protein>
    <submittedName>
        <fullName evidence="3">Metal dependent phosphohydrolase</fullName>
    </submittedName>
</protein>
<dbReference type="SMART" id="SM00471">
    <property type="entry name" value="HDc"/>
    <property type="match status" value="1"/>
</dbReference>
<dbReference type="InterPro" id="IPR029016">
    <property type="entry name" value="GAF-like_dom_sf"/>
</dbReference>
<proteinExistence type="predicted"/>
<dbReference type="SUPFAM" id="SSF55781">
    <property type="entry name" value="GAF domain-like"/>
    <property type="match status" value="1"/>
</dbReference>
<dbReference type="Proteomes" id="UP000001556">
    <property type="component" value="Chromosome"/>
</dbReference>
<dbReference type="PANTHER" id="PTHR43155">
    <property type="entry name" value="CYCLIC DI-GMP PHOSPHODIESTERASE PA4108-RELATED"/>
    <property type="match status" value="1"/>
</dbReference>
<dbReference type="EMBL" id="CP000612">
    <property type="protein sequence ID" value="ABO51591.1"/>
    <property type="molecule type" value="Genomic_DNA"/>
</dbReference>
<dbReference type="Gene3D" id="3.30.450.40">
    <property type="match status" value="1"/>
</dbReference>
<dbReference type="RefSeq" id="WP_011879380.1">
    <property type="nucleotide sequence ID" value="NC_009253.1"/>
</dbReference>
<dbReference type="eggNOG" id="COG3437">
    <property type="taxonomic scope" value="Bacteria"/>
</dbReference>
<dbReference type="Pfam" id="PF01590">
    <property type="entry name" value="GAF"/>
    <property type="match status" value="1"/>
</dbReference>
<evidence type="ECO:0000259" key="2">
    <source>
        <dbReference type="PROSITE" id="PS51832"/>
    </source>
</evidence>
<dbReference type="PANTHER" id="PTHR43155:SF2">
    <property type="entry name" value="CYCLIC DI-GMP PHOSPHODIESTERASE PA4108"/>
    <property type="match status" value="1"/>
</dbReference>
<feature type="domain" description="HD" evidence="1">
    <location>
        <begin position="199"/>
        <end position="324"/>
    </location>
</feature>
<dbReference type="InterPro" id="IPR003607">
    <property type="entry name" value="HD/PDEase_dom"/>
</dbReference>
<dbReference type="AlphaFoldDB" id="A4J938"/>
<dbReference type="HOGENOM" id="CLU_000445_92_13_9"/>
<keyword evidence="4" id="KW-1185">Reference proteome</keyword>
<organism evidence="3 4">
    <name type="scientific">Desulforamulus reducens (strain ATCC BAA-1160 / DSM 100696 / MI-1)</name>
    <name type="common">Desulfotomaculum reducens</name>
    <dbReference type="NCBI Taxonomy" id="349161"/>
    <lineage>
        <taxon>Bacteria</taxon>
        <taxon>Bacillati</taxon>
        <taxon>Bacillota</taxon>
        <taxon>Clostridia</taxon>
        <taxon>Eubacteriales</taxon>
        <taxon>Peptococcaceae</taxon>
        <taxon>Desulforamulus</taxon>
    </lineage>
</organism>
<dbReference type="STRING" id="349161.Dred_3089"/>
<dbReference type="Gene3D" id="1.10.3210.10">
    <property type="entry name" value="Hypothetical protein af1432"/>
    <property type="match status" value="1"/>
</dbReference>
<dbReference type="Pfam" id="PF13487">
    <property type="entry name" value="HD_5"/>
    <property type="match status" value="1"/>
</dbReference>
<evidence type="ECO:0000259" key="1">
    <source>
        <dbReference type="PROSITE" id="PS51831"/>
    </source>
</evidence>
<dbReference type="GO" id="GO:0016787">
    <property type="term" value="F:hydrolase activity"/>
    <property type="evidence" value="ECO:0007669"/>
    <property type="project" value="UniProtKB-KW"/>
</dbReference>
<dbReference type="NCBIfam" id="TIGR00277">
    <property type="entry name" value="HDIG"/>
    <property type="match status" value="1"/>
</dbReference>
<dbReference type="SUPFAM" id="SSF109604">
    <property type="entry name" value="HD-domain/PDEase-like"/>
    <property type="match status" value="1"/>
</dbReference>
<sequence>MSDKVKKKRWYHLEALWEITRILHTSLDLEEVLDMALTEAMKAVHAEAGTLWLNDNQTNEFIQPVLARGPKADGLKGLKLKIGEGMAGWVTANGQSQMVSDVLKDSRWSQRFDQSTGFITRSLLCVPLITQTSCIGCLQLVNKLDGQLFDEDDLSLCEALAGVIGMAVENSRLYTDLKTMFKSFLVALASAIDARDPYTRGHSERVSQYSLMMGKALGLPEQDLELLERAAFLHDIGKIGIRDHILLKESPLDNEEFIIMKTHTTIGQNILQQIEPNYLVQEISQGAACHHERYDGKGYPQGLQREEIPLAARIMAIADTFDAMVTDRPYRKGLPVKLALQEIKRCAGSQFDPQLAEIFLTEMKKE</sequence>
<dbReference type="InterPro" id="IPR006675">
    <property type="entry name" value="HDIG_dom"/>
</dbReference>
<gene>
    <name evidence="3" type="ordered locus">Dred_3089</name>
</gene>
<dbReference type="PROSITE" id="PS51831">
    <property type="entry name" value="HD"/>
    <property type="match status" value="1"/>
</dbReference>
<dbReference type="InterPro" id="IPR037522">
    <property type="entry name" value="HD_GYP_dom"/>
</dbReference>
<name>A4J938_DESRM</name>
<dbReference type="CDD" id="cd00077">
    <property type="entry name" value="HDc"/>
    <property type="match status" value="1"/>
</dbReference>